<name>A0A2P2NMG5_RHIMU</name>
<protein>
    <submittedName>
        <fullName evidence="1">Uncharacterized protein</fullName>
    </submittedName>
</protein>
<dbReference type="AlphaFoldDB" id="A0A2P2NMG5"/>
<reference evidence="1" key="1">
    <citation type="submission" date="2018-02" db="EMBL/GenBank/DDBJ databases">
        <title>Rhizophora mucronata_Transcriptome.</title>
        <authorList>
            <person name="Meera S.P."/>
            <person name="Sreeshan A."/>
            <person name="Augustine A."/>
        </authorList>
    </citation>
    <scope>NUCLEOTIDE SEQUENCE</scope>
    <source>
        <tissue evidence="1">Leaf</tissue>
    </source>
</reference>
<accession>A0A2P2NMG5</accession>
<evidence type="ECO:0000313" key="1">
    <source>
        <dbReference type="EMBL" id="MBX43655.1"/>
    </source>
</evidence>
<dbReference type="PROSITE" id="PS51257">
    <property type="entry name" value="PROKAR_LIPOPROTEIN"/>
    <property type="match status" value="1"/>
</dbReference>
<proteinExistence type="predicted"/>
<dbReference type="EMBL" id="GGEC01063171">
    <property type="protein sequence ID" value="MBX43655.1"/>
    <property type="molecule type" value="Transcribed_RNA"/>
</dbReference>
<organism evidence="1">
    <name type="scientific">Rhizophora mucronata</name>
    <name type="common">Asiatic mangrove</name>
    <dbReference type="NCBI Taxonomy" id="61149"/>
    <lineage>
        <taxon>Eukaryota</taxon>
        <taxon>Viridiplantae</taxon>
        <taxon>Streptophyta</taxon>
        <taxon>Embryophyta</taxon>
        <taxon>Tracheophyta</taxon>
        <taxon>Spermatophyta</taxon>
        <taxon>Magnoliopsida</taxon>
        <taxon>eudicotyledons</taxon>
        <taxon>Gunneridae</taxon>
        <taxon>Pentapetalae</taxon>
        <taxon>rosids</taxon>
        <taxon>fabids</taxon>
        <taxon>Malpighiales</taxon>
        <taxon>Rhizophoraceae</taxon>
        <taxon>Rhizophora</taxon>
    </lineage>
</organism>
<sequence>MKELCRSAALVFFLAAVACSIPITSLLMSNVINYDN</sequence>